<feature type="transmembrane region" description="Helical" evidence="1">
    <location>
        <begin position="12"/>
        <end position="34"/>
    </location>
</feature>
<comment type="caution">
    <text evidence="2">The sequence shown here is derived from an EMBL/GenBank/DDBJ whole genome shotgun (WGS) entry which is preliminary data.</text>
</comment>
<dbReference type="Proteomes" id="UP000812277">
    <property type="component" value="Unassembled WGS sequence"/>
</dbReference>
<evidence type="ECO:0008006" key="4">
    <source>
        <dbReference type="Google" id="ProtNLM"/>
    </source>
</evidence>
<name>A0ABS7DAQ0_9BACL</name>
<feature type="transmembrane region" description="Helical" evidence="1">
    <location>
        <begin position="127"/>
        <end position="145"/>
    </location>
</feature>
<organism evidence="2 3">
    <name type="scientific">Paenibacillus oenotherae</name>
    <dbReference type="NCBI Taxonomy" id="1435645"/>
    <lineage>
        <taxon>Bacteria</taxon>
        <taxon>Bacillati</taxon>
        <taxon>Bacillota</taxon>
        <taxon>Bacilli</taxon>
        <taxon>Bacillales</taxon>
        <taxon>Paenibacillaceae</taxon>
        <taxon>Paenibacillus</taxon>
    </lineage>
</organism>
<evidence type="ECO:0000313" key="2">
    <source>
        <dbReference type="EMBL" id="MBW7476965.1"/>
    </source>
</evidence>
<dbReference type="EMBL" id="JAHZIJ010000018">
    <property type="protein sequence ID" value="MBW7476965.1"/>
    <property type="molecule type" value="Genomic_DNA"/>
</dbReference>
<keyword evidence="1" id="KW-0472">Membrane</keyword>
<feature type="transmembrane region" description="Helical" evidence="1">
    <location>
        <begin position="97"/>
        <end position="115"/>
    </location>
</feature>
<keyword evidence="1" id="KW-0812">Transmembrane</keyword>
<evidence type="ECO:0000256" key="1">
    <source>
        <dbReference type="SAM" id="Phobius"/>
    </source>
</evidence>
<keyword evidence="1" id="KW-1133">Transmembrane helix</keyword>
<accession>A0ABS7DAQ0</accession>
<protein>
    <recommendedName>
        <fullName evidence="4">DUF1440 domain-containing protein</fullName>
    </recommendedName>
</protein>
<gene>
    <name evidence="2" type="ORF">K0T92_19795</name>
</gene>
<reference evidence="2 3" key="1">
    <citation type="submission" date="2021-07" db="EMBL/GenBank/DDBJ databases">
        <title>Paenibacillus radiodurans sp. nov., isolated from the southeastern edge of Tengger Desert.</title>
        <authorList>
            <person name="Zhang G."/>
        </authorList>
    </citation>
    <scope>NUCLEOTIDE SEQUENCE [LARGE SCALE GENOMIC DNA]</scope>
    <source>
        <strain evidence="2 3">DT7-4</strain>
    </source>
</reference>
<keyword evidence="3" id="KW-1185">Reference proteome</keyword>
<proteinExistence type="predicted"/>
<evidence type="ECO:0000313" key="3">
    <source>
        <dbReference type="Proteomes" id="UP000812277"/>
    </source>
</evidence>
<sequence length="155" mass="17223">MKRAGGDERMGWPSLLLRGAIAGLGAGIGLGLLLKWLQIVTEERVYTLLLNIDFVPFMPRRLPETAEFALHLAVSLPLGILYVWMVESRLRQPMLTGVVLGLLAALTWIPLTLVSDRVPSTNDGRALLLWMLGHLCYGLLLSLFVRRGRLEAGRH</sequence>